<reference evidence="2 3" key="1">
    <citation type="journal article" date="2019" name="Anaerobe">
        <title>Brachyspira catarrhinii sp. nov., an anaerobic intestinal spirochaete isolated from vervet monkeys may have been misidentified as Brachyspira aalborgi in previous studies.</title>
        <authorList>
            <person name="Phillips N.D."/>
            <person name="La T."/>
            <person name="Hampson D.J."/>
        </authorList>
    </citation>
    <scope>NUCLEOTIDE SEQUENCE [LARGE SCALE GENOMIC DNA]</scope>
    <source>
        <strain evidence="2 3">Z12</strain>
    </source>
</reference>
<dbReference type="Proteomes" id="UP000310168">
    <property type="component" value="Unassembled WGS sequence"/>
</dbReference>
<keyword evidence="1" id="KW-0812">Transmembrane</keyword>
<feature type="transmembrane region" description="Helical" evidence="1">
    <location>
        <begin position="31"/>
        <end position="49"/>
    </location>
</feature>
<organism evidence="2 3">
    <name type="scientific">Brachyspira catarrhinii</name>
    <dbReference type="NCBI Taxonomy" id="2528966"/>
    <lineage>
        <taxon>Bacteria</taxon>
        <taxon>Pseudomonadati</taxon>
        <taxon>Spirochaetota</taxon>
        <taxon>Spirochaetia</taxon>
        <taxon>Brachyspirales</taxon>
        <taxon>Brachyspiraceae</taxon>
        <taxon>Brachyspira</taxon>
    </lineage>
</organism>
<proteinExistence type="predicted"/>
<name>A0ABY2TLQ6_9SPIR</name>
<evidence type="ECO:0000256" key="1">
    <source>
        <dbReference type="SAM" id="Phobius"/>
    </source>
</evidence>
<sequence length="69" mass="8083">MNHSHYLNENCATCTEIFYIVKAVDKVVRFFYQYSFSVLYLSVLCIYSIRTVNTILNINPISLKVKLIN</sequence>
<protein>
    <submittedName>
        <fullName evidence="2">Uncharacterized protein</fullName>
    </submittedName>
</protein>
<evidence type="ECO:0000313" key="2">
    <source>
        <dbReference type="EMBL" id="TKZ22679.1"/>
    </source>
</evidence>
<gene>
    <name evidence="2" type="ORF">EZH24_13355</name>
</gene>
<evidence type="ECO:0000313" key="3">
    <source>
        <dbReference type="Proteomes" id="UP000310168"/>
    </source>
</evidence>
<keyword evidence="1" id="KW-1133">Transmembrane helix</keyword>
<keyword evidence="3" id="KW-1185">Reference proteome</keyword>
<accession>A0ABY2TLQ6</accession>
<keyword evidence="1" id="KW-0472">Membrane</keyword>
<dbReference type="EMBL" id="SJDU01000755">
    <property type="protein sequence ID" value="TKZ22679.1"/>
    <property type="molecule type" value="Genomic_DNA"/>
</dbReference>
<comment type="caution">
    <text evidence="2">The sequence shown here is derived from an EMBL/GenBank/DDBJ whole genome shotgun (WGS) entry which is preliminary data.</text>
</comment>